<accession>A0A9D0ZGU3</accession>
<keyword evidence="1 7" id="KW-0436">Ligase</keyword>
<evidence type="ECO:0000313" key="7">
    <source>
        <dbReference type="EMBL" id="HIQ80388.1"/>
    </source>
</evidence>
<feature type="domain" description="Mur ligase central" evidence="6">
    <location>
        <begin position="183"/>
        <end position="369"/>
    </location>
</feature>
<dbReference type="Pfam" id="PF02875">
    <property type="entry name" value="Mur_ligase_C"/>
    <property type="match status" value="1"/>
</dbReference>
<evidence type="ECO:0000259" key="5">
    <source>
        <dbReference type="Pfam" id="PF02875"/>
    </source>
</evidence>
<keyword evidence="4" id="KW-0812">Transmembrane</keyword>
<keyword evidence="3" id="KW-0067">ATP-binding</keyword>
<evidence type="ECO:0000313" key="8">
    <source>
        <dbReference type="Proteomes" id="UP000886787"/>
    </source>
</evidence>
<evidence type="ECO:0000256" key="4">
    <source>
        <dbReference type="SAM" id="Phobius"/>
    </source>
</evidence>
<dbReference type="PANTHER" id="PTHR43024:SF1">
    <property type="entry name" value="UDP-N-ACETYLMURAMOYL-TRIPEPTIDE--D-ALANYL-D-ALANINE LIGASE"/>
    <property type="match status" value="1"/>
</dbReference>
<dbReference type="SUPFAM" id="SSF53244">
    <property type="entry name" value="MurD-like peptide ligases, peptide-binding domain"/>
    <property type="match status" value="1"/>
</dbReference>
<dbReference type="EMBL" id="DVFW01000021">
    <property type="protein sequence ID" value="HIQ80388.1"/>
    <property type="molecule type" value="Genomic_DNA"/>
</dbReference>
<dbReference type="InterPro" id="IPR036615">
    <property type="entry name" value="Mur_ligase_C_dom_sf"/>
</dbReference>
<dbReference type="Proteomes" id="UP000886787">
    <property type="component" value="Unassembled WGS sequence"/>
</dbReference>
<comment type="caution">
    <text evidence="7">The sequence shown here is derived from an EMBL/GenBank/DDBJ whole genome shotgun (WGS) entry which is preliminary data.</text>
</comment>
<dbReference type="Gene3D" id="3.90.190.20">
    <property type="entry name" value="Mur ligase, C-terminal domain"/>
    <property type="match status" value="1"/>
</dbReference>
<dbReference type="AlphaFoldDB" id="A0A9D0ZGU3"/>
<feature type="transmembrane region" description="Helical" evidence="4">
    <location>
        <begin position="74"/>
        <end position="91"/>
    </location>
</feature>
<dbReference type="GO" id="GO:0016881">
    <property type="term" value="F:acid-amino acid ligase activity"/>
    <property type="evidence" value="ECO:0007669"/>
    <property type="project" value="InterPro"/>
</dbReference>
<keyword evidence="4" id="KW-1133">Transmembrane helix</keyword>
<dbReference type="Gene3D" id="3.40.1190.10">
    <property type="entry name" value="Mur-like, catalytic domain"/>
    <property type="match status" value="1"/>
</dbReference>
<evidence type="ECO:0000256" key="2">
    <source>
        <dbReference type="ARBA" id="ARBA00022741"/>
    </source>
</evidence>
<dbReference type="InterPro" id="IPR051046">
    <property type="entry name" value="MurCDEF_CellWall_CoF430Synth"/>
</dbReference>
<feature type="domain" description="Mur ligase C-terminal" evidence="5">
    <location>
        <begin position="391"/>
        <end position="505"/>
    </location>
</feature>
<name>A0A9D0ZGU3_9FIRM</name>
<organism evidence="7 8">
    <name type="scientific">Candidatus Scatavimonas merdigallinarum</name>
    <dbReference type="NCBI Taxonomy" id="2840914"/>
    <lineage>
        <taxon>Bacteria</taxon>
        <taxon>Bacillati</taxon>
        <taxon>Bacillota</taxon>
        <taxon>Clostridia</taxon>
        <taxon>Eubacteriales</taxon>
        <taxon>Oscillospiraceae</taxon>
        <taxon>Oscillospiraceae incertae sedis</taxon>
        <taxon>Candidatus Scatavimonas</taxon>
    </lineage>
</organism>
<dbReference type="PANTHER" id="PTHR43024">
    <property type="entry name" value="UDP-N-ACETYLMURAMOYL-TRIPEPTIDE--D-ALANYL-D-ALANINE LIGASE"/>
    <property type="match status" value="1"/>
</dbReference>
<evidence type="ECO:0000256" key="3">
    <source>
        <dbReference type="ARBA" id="ARBA00022840"/>
    </source>
</evidence>
<dbReference type="InterPro" id="IPR004101">
    <property type="entry name" value="Mur_ligase_C"/>
</dbReference>
<gene>
    <name evidence="7" type="ORF">IAD32_03795</name>
</gene>
<dbReference type="Pfam" id="PF08245">
    <property type="entry name" value="Mur_ligase_M"/>
    <property type="match status" value="1"/>
</dbReference>
<keyword evidence="2" id="KW-0547">Nucleotide-binding</keyword>
<proteinExistence type="predicted"/>
<dbReference type="SUPFAM" id="SSF53623">
    <property type="entry name" value="MurD-like peptide ligases, catalytic domain"/>
    <property type="match status" value="1"/>
</dbReference>
<evidence type="ECO:0000259" key="6">
    <source>
        <dbReference type="Pfam" id="PF08245"/>
    </source>
</evidence>
<sequence>MDFFDVILLILLLLTFMLSFLFAGRHFIHMFQLNGYKPRVQVNWLKKNLYSAAPKLLLSALTVPAIALWGKTGLILSGIVYVILAYFYKPRQAKKPLVYTRRVIRLCITLTLIEAVVLVVCICFCANRLLLSLLLFFSYALLPFLILAANFINKPVEKSINQRFINQARSMLAAMPDLKIIGITGSYGKTSVKYYLSTLLRAKYDVLMTPENYNTTLGVVRTIRENLRATHEVFVCEMGARNVGDIQEICDLVHPQYGVVTAIGEQHLESFKSLNYIKKTKFELPNSLPEDGMAFLNGDDENIKSVAYSRPHITYGLQGGNGYHAYDIEVTERGTSFCVKTPDGQTQTFTTRLLGRHNVLNITGAIAVAHSMGIDLKALALQVKKLDGVPHRLQLLHNGQNLIIDDAYNSNPDGTRVALETLSFFKDSIKILVTPGMVELGEKQDLYNRRFGEDAAAVCDYIILVGRKQTQSIKAGALSKDFPADRLVVTDGILEAFDEIAKINAGGRQKVTLLENDLPDNF</sequence>
<reference evidence="7" key="1">
    <citation type="submission" date="2020-10" db="EMBL/GenBank/DDBJ databases">
        <authorList>
            <person name="Gilroy R."/>
        </authorList>
    </citation>
    <scope>NUCLEOTIDE SEQUENCE</scope>
    <source>
        <strain evidence="7">ChiSjej1B19-3389</strain>
    </source>
</reference>
<dbReference type="InterPro" id="IPR036565">
    <property type="entry name" value="Mur-like_cat_sf"/>
</dbReference>
<feature type="transmembrane region" description="Helical" evidence="4">
    <location>
        <begin position="136"/>
        <end position="153"/>
    </location>
</feature>
<dbReference type="InterPro" id="IPR013221">
    <property type="entry name" value="Mur_ligase_cen"/>
</dbReference>
<reference evidence="7" key="2">
    <citation type="journal article" date="2021" name="PeerJ">
        <title>Extensive microbial diversity within the chicken gut microbiome revealed by metagenomics and culture.</title>
        <authorList>
            <person name="Gilroy R."/>
            <person name="Ravi A."/>
            <person name="Getino M."/>
            <person name="Pursley I."/>
            <person name="Horton D.L."/>
            <person name="Alikhan N.F."/>
            <person name="Baker D."/>
            <person name="Gharbi K."/>
            <person name="Hall N."/>
            <person name="Watson M."/>
            <person name="Adriaenssens E.M."/>
            <person name="Foster-Nyarko E."/>
            <person name="Jarju S."/>
            <person name="Secka A."/>
            <person name="Antonio M."/>
            <person name="Oren A."/>
            <person name="Chaudhuri R.R."/>
            <person name="La Ragione R."/>
            <person name="Hildebrand F."/>
            <person name="Pallen M.J."/>
        </authorList>
    </citation>
    <scope>NUCLEOTIDE SEQUENCE</scope>
    <source>
        <strain evidence="7">ChiSjej1B19-3389</strain>
    </source>
</reference>
<feature type="transmembrane region" description="Helical" evidence="4">
    <location>
        <begin position="6"/>
        <end position="28"/>
    </location>
</feature>
<keyword evidence="4" id="KW-0472">Membrane</keyword>
<dbReference type="GO" id="GO:0005524">
    <property type="term" value="F:ATP binding"/>
    <property type="evidence" value="ECO:0007669"/>
    <property type="project" value="UniProtKB-KW"/>
</dbReference>
<evidence type="ECO:0000256" key="1">
    <source>
        <dbReference type="ARBA" id="ARBA00022598"/>
    </source>
</evidence>
<feature type="transmembrane region" description="Helical" evidence="4">
    <location>
        <begin position="103"/>
        <end position="130"/>
    </location>
</feature>
<protein>
    <submittedName>
        <fullName evidence="7">UDP-N-acetylmuramoyl-tripeptide--D-alanyl-D-alanine ligase</fullName>
    </submittedName>
</protein>